<evidence type="ECO:0000313" key="2">
    <source>
        <dbReference type="EMBL" id="MBB3968635.1"/>
    </source>
</evidence>
<dbReference type="Pfam" id="PF08666">
    <property type="entry name" value="SAF"/>
    <property type="match status" value="1"/>
</dbReference>
<dbReference type="InterPro" id="IPR013132">
    <property type="entry name" value="PseI/NeuA/B-like_N"/>
</dbReference>
<dbReference type="GO" id="GO:0047444">
    <property type="term" value="F:N-acylneuraminate-9-phosphate synthase activity"/>
    <property type="evidence" value="ECO:0007669"/>
    <property type="project" value="TreeGrafter"/>
</dbReference>
<dbReference type="PANTHER" id="PTHR42966:SF2">
    <property type="entry name" value="PSEUDAMINIC ACID SYNTHASE"/>
    <property type="match status" value="1"/>
</dbReference>
<evidence type="ECO:0000313" key="4">
    <source>
        <dbReference type="Proteomes" id="UP000297248"/>
    </source>
</evidence>
<dbReference type="Gene3D" id="3.90.1210.10">
    <property type="entry name" value="Antifreeze-like/N-acetylneuraminic acid synthase C-terminal domain"/>
    <property type="match status" value="1"/>
</dbReference>
<dbReference type="Pfam" id="PF03102">
    <property type="entry name" value="NeuB"/>
    <property type="match status" value="1"/>
</dbReference>
<dbReference type="InterPro" id="IPR057736">
    <property type="entry name" value="SAF_PseI/NeuA/NeuB"/>
</dbReference>
<dbReference type="InterPro" id="IPR020030">
    <property type="entry name" value="Pseudaminic_synth_PseI"/>
</dbReference>
<organism evidence="3 4">
    <name type="scientific">Mucilaginibacter phyllosphaerae</name>
    <dbReference type="NCBI Taxonomy" id="1812349"/>
    <lineage>
        <taxon>Bacteria</taxon>
        <taxon>Pseudomonadati</taxon>
        <taxon>Bacteroidota</taxon>
        <taxon>Sphingobacteriia</taxon>
        <taxon>Sphingobacteriales</taxon>
        <taxon>Sphingobacteriaceae</taxon>
        <taxon>Mucilaginibacter</taxon>
    </lineage>
</organism>
<keyword evidence="3" id="KW-0808">Transferase</keyword>
<keyword evidence="5" id="KW-1185">Reference proteome</keyword>
<gene>
    <name evidence="3" type="primary">pseI</name>
    <name evidence="3" type="ORF">E2R65_06995</name>
    <name evidence="2" type="ORF">GGR35_001227</name>
</gene>
<dbReference type="EC" id="2.5.1.97" evidence="3"/>
<dbReference type="InterPro" id="IPR051690">
    <property type="entry name" value="PseI-like"/>
</dbReference>
<dbReference type="PANTHER" id="PTHR42966">
    <property type="entry name" value="N-ACETYLNEURAMINATE SYNTHASE"/>
    <property type="match status" value="1"/>
</dbReference>
<dbReference type="SMART" id="SM00858">
    <property type="entry name" value="SAF"/>
    <property type="match status" value="1"/>
</dbReference>
<reference evidence="3 4" key="1">
    <citation type="journal article" date="2016" name="Int. J. Syst. Evol. Microbiol.">
        <title>Proposal of Mucilaginibacter phyllosphaerae sp. nov. isolated from the phyllosphere of Galium album.</title>
        <authorList>
            <person name="Aydogan E.L."/>
            <person name="Busse H.J."/>
            <person name="Moser G."/>
            <person name="Muller C."/>
            <person name="Kampfer P."/>
            <person name="Glaeser S.P."/>
        </authorList>
    </citation>
    <scope>NUCLEOTIDE SEQUENCE [LARGE SCALE GENOMIC DNA]</scope>
    <source>
        <strain evidence="3 4">PP-F2FG21</strain>
    </source>
</reference>
<dbReference type="InterPro" id="IPR013785">
    <property type="entry name" value="Aldolase_TIM"/>
</dbReference>
<evidence type="ECO:0000259" key="1">
    <source>
        <dbReference type="PROSITE" id="PS50844"/>
    </source>
</evidence>
<dbReference type="InterPro" id="IPR013974">
    <property type="entry name" value="SAF"/>
</dbReference>
<dbReference type="EMBL" id="SNQG01000002">
    <property type="protein sequence ID" value="TEW67727.1"/>
    <property type="molecule type" value="Genomic_DNA"/>
</dbReference>
<dbReference type="EMBL" id="JACIEG010000002">
    <property type="protein sequence ID" value="MBB3968635.1"/>
    <property type="molecule type" value="Genomic_DNA"/>
</dbReference>
<dbReference type="CDD" id="cd11615">
    <property type="entry name" value="SAF_NeuB_like"/>
    <property type="match status" value="1"/>
</dbReference>
<protein>
    <submittedName>
        <fullName evidence="3">Pseudaminic acid synthase</fullName>
        <ecNumber evidence="3">2.5.1.97</ecNumber>
    </submittedName>
</protein>
<proteinExistence type="predicted"/>
<dbReference type="SUPFAM" id="SSF51569">
    <property type="entry name" value="Aldolase"/>
    <property type="match status" value="1"/>
</dbReference>
<dbReference type="PROSITE" id="PS50844">
    <property type="entry name" value="AFP_LIKE"/>
    <property type="match status" value="1"/>
</dbReference>
<evidence type="ECO:0000313" key="3">
    <source>
        <dbReference type="EMBL" id="TEW67727.1"/>
    </source>
</evidence>
<dbReference type="AlphaFoldDB" id="A0A4Y8AG34"/>
<feature type="domain" description="AFP-like" evidence="1">
    <location>
        <begin position="294"/>
        <end position="352"/>
    </location>
</feature>
<dbReference type="Gene3D" id="3.20.20.70">
    <property type="entry name" value="Aldolase class I"/>
    <property type="match status" value="1"/>
</dbReference>
<dbReference type="Proteomes" id="UP000297248">
    <property type="component" value="Unassembled WGS sequence"/>
</dbReference>
<reference evidence="3" key="2">
    <citation type="submission" date="2019-03" db="EMBL/GenBank/DDBJ databases">
        <authorList>
            <person name="Yan Y.-Q."/>
            <person name="Du Z.-J."/>
        </authorList>
    </citation>
    <scope>NUCLEOTIDE SEQUENCE</scope>
    <source>
        <strain evidence="3">PP-F2FG21</strain>
    </source>
</reference>
<dbReference type="GO" id="GO:0016051">
    <property type="term" value="P:carbohydrate biosynthetic process"/>
    <property type="evidence" value="ECO:0007669"/>
    <property type="project" value="InterPro"/>
</dbReference>
<dbReference type="OrthoDB" id="9814210at2"/>
<accession>A0A4Y8AG34</accession>
<name>A0A4Y8AG34_9SPHI</name>
<dbReference type="Proteomes" id="UP000583101">
    <property type="component" value="Unassembled WGS sequence"/>
</dbReference>
<dbReference type="InterPro" id="IPR006190">
    <property type="entry name" value="SAF_AFP_Neu5Ac"/>
</dbReference>
<dbReference type="InterPro" id="IPR036732">
    <property type="entry name" value="AFP_Neu5c_C_sf"/>
</dbReference>
<dbReference type="NCBIfam" id="TIGR03586">
    <property type="entry name" value="PseI"/>
    <property type="match status" value="1"/>
</dbReference>
<evidence type="ECO:0000313" key="5">
    <source>
        <dbReference type="Proteomes" id="UP000583101"/>
    </source>
</evidence>
<dbReference type="RefSeq" id="WP_134335763.1">
    <property type="nucleotide sequence ID" value="NZ_BMCZ01000004.1"/>
</dbReference>
<sequence>MNEFYIGDRKIGGDAPCFIIAELSANHGGDINIAKETIRAAKKTGADAIKLQTFTPDTITLDSKRKEFLIDHGTIWDGQYLYDLYKETTLPWEWHAELFAVAKEEGLVCFSSPFDFTAVDLLEELGAPAYKIASPEIIDIPLIEKCARTGKPIIISTGIATLADINLATQACRKAGNNQIILLQCTTAYPARLDQANLKTIANLVETFDAIGGLSDHTLGIVAPTVAVALGAKVIEKHFILDKAIGGADASFSLDPEEFTQMVNSVRDAEQAIGTVKYKVESKISGLSQLASRSLFVVEDVKAGEIFTEKNVRSIRPGNGMHPKFYADVLGKKATGDIERGTPLTFNLVSDFDAVNSYR</sequence>
<dbReference type="SUPFAM" id="SSF51269">
    <property type="entry name" value="AFP III-like domain"/>
    <property type="match status" value="1"/>
</dbReference>
<comment type="caution">
    <text evidence="3">The sequence shown here is derived from an EMBL/GenBank/DDBJ whole genome shotgun (WGS) entry which is preliminary data.</text>
</comment>
<reference evidence="2 5" key="3">
    <citation type="submission" date="2020-08" db="EMBL/GenBank/DDBJ databases">
        <title>Genomic Encyclopedia of Type Strains, Phase IV (KMG-IV): sequencing the most valuable type-strain genomes for metagenomic binning, comparative biology and taxonomic classification.</title>
        <authorList>
            <person name="Goeker M."/>
        </authorList>
    </citation>
    <scope>NUCLEOTIDE SEQUENCE [LARGE SCALE GENOMIC DNA]</scope>
    <source>
        <strain evidence="2 5">DSM 100995</strain>
    </source>
</reference>